<feature type="region of interest" description="Disordered" evidence="1">
    <location>
        <begin position="563"/>
        <end position="629"/>
    </location>
</feature>
<keyword evidence="3" id="KW-1185">Reference proteome</keyword>
<feature type="region of interest" description="Disordered" evidence="1">
    <location>
        <begin position="269"/>
        <end position="321"/>
    </location>
</feature>
<feature type="compositionally biased region" description="Polar residues" evidence="1">
    <location>
        <begin position="286"/>
        <end position="300"/>
    </location>
</feature>
<proteinExistence type="predicted"/>
<evidence type="ECO:0000313" key="3">
    <source>
        <dbReference type="Proteomes" id="UP000256970"/>
    </source>
</evidence>
<dbReference type="GO" id="GO:0045944">
    <property type="term" value="P:positive regulation of transcription by RNA polymerase II"/>
    <property type="evidence" value="ECO:0007669"/>
    <property type="project" value="TreeGrafter"/>
</dbReference>
<name>A0A383VXY2_TETOB</name>
<evidence type="ECO:0000313" key="2">
    <source>
        <dbReference type="EMBL" id="SZX70328.1"/>
    </source>
</evidence>
<feature type="region of interest" description="Disordered" evidence="1">
    <location>
        <begin position="39"/>
        <end position="65"/>
    </location>
</feature>
<feature type="region of interest" description="Disordered" evidence="1">
    <location>
        <begin position="451"/>
        <end position="478"/>
    </location>
</feature>
<dbReference type="EMBL" id="FNXT01000985">
    <property type="protein sequence ID" value="SZX70328.1"/>
    <property type="molecule type" value="Genomic_DNA"/>
</dbReference>
<feature type="compositionally biased region" description="Low complexity" evidence="1">
    <location>
        <begin position="301"/>
        <end position="314"/>
    </location>
</feature>
<dbReference type="Proteomes" id="UP000256970">
    <property type="component" value="Unassembled WGS sequence"/>
</dbReference>
<accession>A0A383VXY2</accession>
<dbReference type="GO" id="GO:0003713">
    <property type="term" value="F:transcription coactivator activity"/>
    <property type="evidence" value="ECO:0007669"/>
    <property type="project" value="TreeGrafter"/>
</dbReference>
<feature type="compositionally biased region" description="Low complexity" evidence="1">
    <location>
        <begin position="39"/>
        <end position="49"/>
    </location>
</feature>
<evidence type="ECO:0000256" key="1">
    <source>
        <dbReference type="SAM" id="MobiDB-lite"/>
    </source>
</evidence>
<reference evidence="2 3" key="1">
    <citation type="submission" date="2016-10" db="EMBL/GenBank/DDBJ databases">
        <authorList>
            <person name="Cai Z."/>
        </authorList>
    </citation>
    <scope>NUCLEOTIDE SEQUENCE [LARGE SCALE GENOMIC DNA]</scope>
</reference>
<dbReference type="PANTHER" id="PTHR46007">
    <property type="entry name" value="MEDIATOR OF RNA POLYMERASE II TRANSCRIPTION SUBUNIT 12"/>
    <property type="match status" value="1"/>
</dbReference>
<feature type="compositionally biased region" description="Polar residues" evidence="1">
    <location>
        <begin position="453"/>
        <end position="478"/>
    </location>
</feature>
<gene>
    <name evidence="2" type="ORF">BQ4739_LOCUS10548</name>
</gene>
<organism evidence="2 3">
    <name type="scientific">Tetradesmus obliquus</name>
    <name type="common">Green alga</name>
    <name type="synonym">Acutodesmus obliquus</name>
    <dbReference type="NCBI Taxonomy" id="3088"/>
    <lineage>
        <taxon>Eukaryota</taxon>
        <taxon>Viridiplantae</taxon>
        <taxon>Chlorophyta</taxon>
        <taxon>core chlorophytes</taxon>
        <taxon>Chlorophyceae</taxon>
        <taxon>CS clade</taxon>
        <taxon>Sphaeropleales</taxon>
        <taxon>Scenedesmaceae</taxon>
        <taxon>Tetradesmus</taxon>
    </lineage>
</organism>
<dbReference type="PANTHER" id="PTHR46007:SF11">
    <property type="entry name" value="MEDIATOR OF RNA POLYMERASE II TRANSCRIPTION SUBUNIT 12"/>
    <property type="match status" value="1"/>
</dbReference>
<dbReference type="InterPro" id="IPR051647">
    <property type="entry name" value="Mediator_comp_sub12"/>
</dbReference>
<protein>
    <submittedName>
        <fullName evidence="2">Uncharacterized protein</fullName>
    </submittedName>
</protein>
<sequence>MRTAAFKALQHEEQLQCLAAWNGLSIKQQLAPGNIIWQGMQQQQQQQPQHSAGHAPATGSSETASNSSCTSSGPCLLVAAEPCVVAAVSATQLSRAAAALEQMHQQALQRQAQLHLFRAAAAAAAEATAAAGNAGGSPAAASARPVAAAAAASEAGVSCTAGLASLSMAAASTGWAEEGGSLISMPANAALQDEGTADEGTLADMPEASSAACLPEEGSSVHAQSQQQQQEACEELQQCQCCCHHKHAQQRPAPLVQPMSAALLEQFSEQPATGHTESSSGSSSSNTAGQVSTAGGTDSHLQLQQQPQQPQQEQLRQRRDRDMAAAFNSQLALGSGPLHGGLLSADGVVPKLQLHSCSGSSSVQAAGASAAGESPATQLAVQQAQGAVVGANSLAATAAASSDAESAVPAKVREGWLRSGLYDPFGKLQAQLPQLQQAPVQRQAVVPARLGMPSTSGAVGSRSSCTTSQEQSRTLSASSGAATYVSLGAASNQRQRGGFVMPGRRQIKQQVLQEEHQHQQHCLQQKQQVKQPKDRVLRCSTTAGGLGSLSCCTEAATCASPPECSSTASKQHRPRHSNCNRAGRSGSTDSESDDDGGLRQLPAGAADTVGKRRFGMTGGSSSGSHQQWSVPAYSSESGYIGGLYDEDTGTMYIN</sequence>
<dbReference type="GO" id="GO:0016592">
    <property type="term" value="C:mediator complex"/>
    <property type="evidence" value="ECO:0007669"/>
    <property type="project" value="TreeGrafter"/>
</dbReference>
<dbReference type="AlphaFoldDB" id="A0A383VXY2"/>